<keyword evidence="2" id="KW-1185">Reference proteome</keyword>
<comment type="caution">
    <text evidence="1">The sequence shown here is derived from an EMBL/GenBank/DDBJ whole genome shotgun (WGS) entry which is preliminary data.</text>
</comment>
<gene>
    <name evidence="1" type="ORF">CUU80_09030</name>
</gene>
<dbReference type="Proteomes" id="UP000228755">
    <property type="component" value="Unassembled WGS sequence"/>
</dbReference>
<accession>A0A2M9HNW0</accession>
<evidence type="ECO:0000313" key="1">
    <source>
        <dbReference type="EMBL" id="PJM78495.1"/>
    </source>
</evidence>
<sequence length="24" mass="2606">PLVIAFLCLQKYWQSGLAAGAVKE</sequence>
<organism evidence="1 2">
    <name type="scientific">Bifidobacterium scaligerum</name>
    <dbReference type="NCBI Taxonomy" id="2052656"/>
    <lineage>
        <taxon>Bacteria</taxon>
        <taxon>Bacillati</taxon>
        <taxon>Actinomycetota</taxon>
        <taxon>Actinomycetes</taxon>
        <taxon>Bifidobacteriales</taxon>
        <taxon>Bifidobacteriaceae</taxon>
        <taxon>Bifidobacterium</taxon>
    </lineage>
</organism>
<reference evidence="1 2" key="1">
    <citation type="submission" date="2017-11" db="EMBL/GenBank/DDBJ databases">
        <title>Draft genome sequences of strains TRE 1, TRE D, TRE H and TRI 7, isolated from tamarins, belonging to four potential novel Bifidobacterium species.</title>
        <authorList>
            <person name="Mattarelli P."/>
            <person name="Modesto M."/>
            <person name="Bonetti A."/>
            <person name="Puglisi E."/>
            <person name="Morelli L."/>
        </authorList>
    </citation>
    <scope>NUCLEOTIDE SEQUENCE [LARGE SCALE GENOMIC DNA]</scope>
    <source>
        <strain evidence="2">TRED</strain>
    </source>
</reference>
<dbReference type="AlphaFoldDB" id="A0A2M9HNW0"/>
<protein>
    <submittedName>
        <fullName evidence="1">Carbohydrate ABC transporter permease</fullName>
    </submittedName>
</protein>
<evidence type="ECO:0000313" key="2">
    <source>
        <dbReference type="Proteomes" id="UP000228755"/>
    </source>
</evidence>
<dbReference type="EMBL" id="PGLQ01000008">
    <property type="protein sequence ID" value="PJM78495.1"/>
    <property type="molecule type" value="Genomic_DNA"/>
</dbReference>
<name>A0A2M9HNW0_9BIFI</name>
<feature type="non-terminal residue" evidence="1">
    <location>
        <position position="1"/>
    </location>
</feature>
<proteinExistence type="predicted"/>